<gene>
    <name evidence="1" type="ORF">A3G00_01220</name>
</gene>
<sequence>MEVVGSGLFSTGKFEILPADGLISLFNVFDSGIKLCHCEELARRSNPAIARERESDMDCFACEGSQ</sequence>
<protein>
    <submittedName>
        <fullName evidence="1">Uncharacterized protein</fullName>
    </submittedName>
</protein>
<reference evidence="1 2" key="1">
    <citation type="journal article" date="2016" name="Nat. Commun.">
        <title>Thousands of microbial genomes shed light on interconnected biogeochemical processes in an aquifer system.</title>
        <authorList>
            <person name="Anantharaman K."/>
            <person name="Brown C.T."/>
            <person name="Hug L.A."/>
            <person name="Sharon I."/>
            <person name="Castelle C.J."/>
            <person name="Probst A.J."/>
            <person name="Thomas B.C."/>
            <person name="Singh A."/>
            <person name="Wilkins M.J."/>
            <person name="Karaoz U."/>
            <person name="Brodie E.L."/>
            <person name="Williams K.H."/>
            <person name="Hubbard S.S."/>
            <person name="Banfield J.F."/>
        </authorList>
    </citation>
    <scope>NUCLEOTIDE SEQUENCE [LARGE SCALE GENOMIC DNA]</scope>
</reference>
<comment type="caution">
    <text evidence="1">The sequence shown here is derived from an EMBL/GenBank/DDBJ whole genome shotgun (WGS) entry which is preliminary data.</text>
</comment>
<evidence type="ECO:0000313" key="1">
    <source>
        <dbReference type="EMBL" id="OGH75505.1"/>
    </source>
</evidence>
<dbReference type="STRING" id="1798692.A3G00_01220"/>
<dbReference type="Proteomes" id="UP000178347">
    <property type="component" value="Unassembled WGS sequence"/>
</dbReference>
<dbReference type="AlphaFoldDB" id="A0A1F6MUZ7"/>
<name>A0A1F6MUZ7_9BACT</name>
<dbReference type="EMBL" id="MFQN01000009">
    <property type="protein sequence ID" value="OGH75505.1"/>
    <property type="molecule type" value="Genomic_DNA"/>
</dbReference>
<proteinExistence type="predicted"/>
<evidence type="ECO:0000313" key="2">
    <source>
        <dbReference type="Proteomes" id="UP000178347"/>
    </source>
</evidence>
<accession>A0A1F6MUZ7</accession>
<organism evidence="1 2">
    <name type="scientific">Candidatus Magasanikbacteria bacterium RIFCSPLOWO2_12_FULL_43_12</name>
    <dbReference type="NCBI Taxonomy" id="1798692"/>
    <lineage>
        <taxon>Bacteria</taxon>
        <taxon>Candidatus Magasanikiibacteriota</taxon>
    </lineage>
</organism>